<dbReference type="AlphaFoldDB" id="A0A814P3T8"/>
<evidence type="ECO:0000313" key="1">
    <source>
        <dbReference type="EMBL" id="CAF1100853.1"/>
    </source>
</evidence>
<evidence type="ECO:0000313" key="2">
    <source>
        <dbReference type="Proteomes" id="UP000663879"/>
    </source>
</evidence>
<proteinExistence type="predicted"/>
<dbReference type="PANTHER" id="PTHR33332">
    <property type="entry name" value="REVERSE TRANSCRIPTASE DOMAIN-CONTAINING PROTEIN"/>
    <property type="match status" value="1"/>
</dbReference>
<dbReference type="Proteomes" id="UP000663879">
    <property type="component" value="Unassembled WGS sequence"/>
</dbReference>
<comment type="caution">
    <text evidence="1">The sequence shown here is derived from an EMBL/GenBank/DDBJ whole genome shotgun (WGS) entry which is preliminary data.</text>
</comment>
<sequence>MVKNWSMILNAEKCKVLHVGRTNSKFDYEIENNTGGKQVLAKSMCENDFGIFIKHDMKWNVQVRNSTSKANRILGMIKKTFKYLDIHNTSLLYKALVRPHLEYAISSWSPYSIKDVKELFH</sequence>
<name>A0A814P3T8_9BILA</name>
<dbReference type="EMBL" id="CAJNOC010007543">
    <property type="protein sequence ID" value="CAF1100853.1"/>
    <property type="molecule type" value="Genomic_DNA"/>
</dbReference>
<evidence type="ECO:0008006" key="3">
    <source>
        <dbReference type="Google" id="ProtNLM"/>
    </source>
</evidence>
<protein>
    <recommendedName>
        <fullName evidence="3">RNA-directed DNA polymerase from mobile element jockey-like</fullName>
    </recommendedName>
</protein>
<dbReference type="OrthoDB" id="10056483at2759"/>
<accession>A0A814P3T8</accession>
<keyword evidence="2" id="KW-1185">Reference proteome</keyword>
<gene>
    <name evidence="1" type="ORF">OXX778_LOCUS21141</name>
</gene>
<reference evidence="1" key="1">
    <citation type="submission" date="2021-02" db="EMBL/GenBank/DDBJ databases">
        <authorList>
            <person name="Nowell W R."/>
        </authorList>
    </citation>
    <scope>NUCLEOTIDE SEQUENCE</scope>
    <source>
        <strain evidence="1">Ploen Becks lab</strain>
    </source>
</reference>
<organism evidence="1 2">
    <name type="scientific">Brachionus calyciflorus</name>
    <dbReference type="NCBI Taxonomy" id="104777"/>
    <lineage>
        <taxon>Eukaryota</taxon>
        <taxon>Metazoa</taxon>
        <taxon>Spiralia</taxon>
        <taxon>Gnathifera</taxon>
        <taxon>Rotifera</taxon>
        <taxon>Eurotatoria</taxon>
        <taxon>Monogononta</taxon>
        <taxon>Pseudotrocha</taxon>
        <taxon>Ploima</taxon>
        <taxon>Brachionidae</taxon>
        <taxon>Brachionus</taxon>
    </lineage>
</organism>